<organism evidence="2 3">
    <name type="scientific">Serratia phage Parlo</name>
    <dbReference type="NCBI Taxonomy" id="2557554"/>
    <lineage>
        <taxon>Viruses</taxon>
        <taxon>Duplodnaviria</taxon>
        <taxon>Heunggongvirae</taxon>
        <taxon>Uroviricota</taxon>
        <taxon>Caudoviricetes</taxon>
        <taxon>Parlovirus</taxon>
        <taxon>Parlovirus parlo</taxon>
    </lineage>
</organism>
<evidence type="ECO:0000313" key="3">
    <source>
        <dbReference type="Proteomes" id="UP000307326"/>
    </source>
</evidence>
<name>A0A482MGB9_9CAUD</name>
<protein>
    <submittedName>
        <fullName evidence="2">Endolysin</fullName>
    </submittedName>
</protein>
<dbReference type="Proteomes" id="UP000307326">
    <property type="component" value="Segment"/>
</dbReference>
<reference evidence="3" key="1">
    <citation type="submission" date="2019-03" db="EMBL/GenBank/DDBJ databases">
        <authorList>
            <person name="Bockoven R."/>
            <person name="Gutierrez J."/>
            <person name="Newkirk H."/>
            <person name="Liu M."/>
            <person name="Ramsey J."/>
            <person name="Cahill J."/>
        </authorList>
    </citation>
    <scope>NUCLEOTIDE SEQUENCE [LARGE SCALE GENOMIC DNA]</scope>
</reference>
<accession>A0A482MGB9</accession>
<evidence type="ECO:0000259" key="1">
    <source>
        <dbReference type="Pfam" id="PF11860"/>
    </source>
</evidence>
<gene>
    <name evidence="2" type="ORF">CPT_Parlo_083</name>
</gene>
<keyword evidence="3" id="KW-1185">Reference proteome</keyword>
<dbReference type="InterPro" id="IPR024408">
    <property type="entry name" value="Muramidase"/>
</dbReference>
<proteinExistence type="predicted"/>
<sequence>MPLSPKDFQIAADALGVPVPAVKAVAEVEANGMGFLPDGRPKILFERHIFRKRLIAKGIDVAKVPTGICSEKPGGYLGGSDEHTRLDQAAKFDRDAALESASWGAFQIMGYHWKTLGYPSLQAFINAMYKDDAGQLDAFIRFIKADPRLVKAMKTSDWATFARIYNGPDYAKNNYDSRLAAANKRAGGK</sequence>
<feature type="domain" description="N-acetylmuramidase" evidence="1">
    <location>
        <begin position="19"/>
        <end position="185"/>
    </location>
</feature>
<dbReference type="Pfam" id="PF11860">
    <property type="entry name" value="Muramidase"/>
    <property type="match status" value="1"/>
</dbReference>
<dbReference type="EMBL" id="MK618715">
    <property type="protein sequence ID" value="QBQ72232.1"/>
    <property type="molecule type" value="Genomic_DNA"/>
</dbReference>
<evidence type="ECO:0000313" key="2">
    <source>
        <dbReference type="EMBL" id="QBQ72232.1"/>
    </source>
</evidence>